<dbReference type="Pfam" id="PF00172">
    <property type="entry name" value="Zn_clus"/>
    <property type="match status" value="1"/>
</dbReference>
<organism evidence="3 4">
    <name type="scientific">Vanrija albida</name>
    <dbReference type="NCBI Taxonomy" id="181172"/>
    <lineage>
        <taxon>Eukaryota</taxon>
        <taxon>Fungi</taxon>
        <taxon>Dikarya</taxon>
        <taxon>Basidiomycota</taxon>
        <taxon>Agaricomycotina</taxon>
        <taxon>Tremellomycetes</taxon>
        <taxon>Trichosporonales</taxon>
        <taxon>Trichosporonaceae</taxon>
        <taxon>Vanrija</taxon>
    </lineage>
</organism>
<evidence type="ECO:0000256" key="1">
    <source>
        <dbReference type="SAM" id="MobiDB-lite"/>
    </source>
</evidence>
<name>A0ABR3Q7V9_9TREE</name>
<feature type="region of interest" description="Disordered" evidence="1">
    <location>
        <begin position="48"/>
        <end position="67"/>
    </location>
</feature>
<reference evidence="3 4" key="1">
    <citation type="submission" date="2023-08" db="EMBL/GenBank/DDBJ databases">
        <title>Annotated Genome Sequence of Vanrija albida AlHP1.</title>
        <authorList>
            <person name="Herzog R."/>
        </authorList>
    </citation>
    <scope>NUCLEOTIDE SEQUENCE [LARGE SCALE GENOMIC DNA]</scope>
    <source>
        <strain evidence="3 4">AlHP1</strain>
    </source>
</reference>
<dbReference type="PROSITE" id="PS50048">
    <property type="entry name" value="ZN2_CY6_FUNGAL_2"/>
    <property type="match status" value="1"/>
</dbReference>
<dbReference type="GeneID" id="95985613"/>
<dbReference type="InterPro" id="IPR001138">
    <property type="entry name" value="Zn2Cys6_DnaBD"/>
</dbReference>
<proteinExistence type="predicted"/>
<dbReference type="SUPFAM" id="SSF57701">
    <property type="entry name" value="Zn2/Cys6 DNA-binding domain"/>
    <property type="match status" value="1"/>
</dbReference>
<evidence type="ECO:0000313" key="4">
    <source>
        <dbReference type="Proteomes" id="UP001565368"/>
    </source>
</evidence>
<evidence type="ECO:0000259" key="2">
    <source>
        <dbReference type="PROSITE" id="PS50048"/>
    </source>
</evidence>
<keyword evidence="4" id="KW-1185">Reference proteome</keyword>
<protein>
    <recommendedName>
        <fullName evidence="2">Zn(2)-C6 fungal-type domain-containing protein</fullName>
    </recommendedName>
</protein>
<feature type="region of interest" description="Disordered" evidence="1">
    <location>
        <begin position="179"/>
        <end position="200"/>
    </location>
</feature>
<accession>A0ABR3Q7V9</accession>
<feature type="domain" description="Zn(2)-C6 fungal-type" evidence="2">
    <location>
        <begin position="87"/>
        <end position="117"/>
    </location>
</feature>
<gene>
    <name evidence="3" type="ORF">Q8F55_004570</name>
</gene>
<feature type="region of interest" description="Disordered" evidence="1">
    <location>
        <begin position="236"/>
        <end position="335"/>
    </location>
</feature>
<sequence>MPDPPPWMYPRNFALGSYTTPLPFPLLPSYSSSPLKNDEELDAVVREEEAKAELKASAQRSTPATQPVFHLAPRKDQSWARAPAGFNCLNCRRKSKKCGGERPACNFCIEKGVDCYYKDTHSHLPEYQELYNKVLGSRNASDKRRRQIKAGRGPSKPRNVSAPVTAAEIDAQIEELIELGDNNKASGSNTDGRPQSNGESTAFALTPVTEQSFESEEGSNDVAALAQPSLLPAFTSSVPSKRAATSPLSPRPRRVSFPMMGGHEAEHHRQEAPPTHSADAGPQLTQTSSSLIYSSTDDRPPPSPTEMSELDIGPSVLRPRSGSAPALPTNIRSNQVNSTNLLPPPSAPPAEPNLAATHLPLLPIGALFPQILNRAGMTPGTMPSVNLFAGNNDTVPGLAALAQKFEAHAHIFRPRRMPSLGTPTPASRDPNALGLSLYPSPRAETATIPHNDNKHHPGPPNLALRRFPGPPVFVGPALIRPIAQPVPAPEDGPVAYPYFLPNSSWHPAPNMLPNNLIVRPPPHSLPQPPSPSPFAFGMPAVNMPHIPRGNSLHLTDHHVVEGPKPDNPVVEGPHSNLDAYDPKAPLSAGWPYPRSVWATPQ</sequence>
<feature type="compositionally biased region" description="Polar residues" evidence="1">
    <location>
        <begin position="283"/>
        <end position="293"/>
    </location>
</feature>
<comment type="caution">
    <text evidence="3">The sequence shown here is derived from an EMBL/GenBank/DDBJ whole genome shotgun (WGS) entry which is preliminary data.</text>
</comment>
<dbReference type="InterPro" id="IPR036864">
    <property type="entry name" value="Zn2-C6_fun-type_DNA-bd_sf"/>
</dbReference>
<dbReference type="EMBL" id="JBBXJM010000003">
    <property type="protein sequence ID" value="KAL1410557.1"/>
    <property type="molecule type" value="Genomic_DNA"/>
</dbReference>
<dbReference type="RefSeq" id="XP_069210501.1">
    <property type="nucleotide sequence ID" value="XM_069353083.1"/>
</dbReference>
<evidence type="ECO:0000313" key="3">
    <source>
        <dbReference type="EMBL" id="KAL1410557.1"/>
    </source>
</evidence>
<dbReference type="Gene3D" id="4.10.240.10">
    <property type="entry name" value="Zn(2)-C6 fungal-type DNA-binding domain"/>
    <property type="match status" value="1"/>
</dbReference>
<dbReference type="Proteomes" id="UP001565368">
    <property type="component" value="Unassembled WGS sequence"/>
</dbReference>
<dbReference type="CDD" id="cd00067">
    <property type="entry name" value="GAL4"/>
    <property type="match status" value="1"/>
</dbReference>
<feature type="compositionally biased region" description="Polar residues" evidence="1">
    <location>
        <begin position="183"/>
        <end position="200"/>
    </location>
</feature>
<feature type="region of interest" description="Disordered" evidence="1">
    <location>
        <begin position="559"/>
        <end position="592"/>
    </location>
</feature>
<feature type="region of interest" description="Disordered" evidence="1">
    <location>
        <begin position="138"/>
        <end position="163"/>
    </location>
</feature>
<feature type="region of interest" description="Disordered" evidence="1">
    <location>
        <begin position="415"/>
        <end position="457"/>
    </location>
</feature>